<comment type="caution">
    <text evidence="1">The sequence shown here is derived from an EMBL/GenBank/DDBJ whole genome shotgun (WGS) entry which is preliminary data.</text>
</comment>
<dbReference type="EMBL" id="JABFTP020000124">
    <property type="protein sequence ID" value="KAL3279738.1"/>
    <property type="molecule type" value="Genomic_DNA"/>
</dbReference>
<proteinExistence type="predicted"/>
<organism evidence="1 2">
    <name type="scientific">Cryptolaemus montrouzieri</name>
    <dbReference type="NCBI Taxonomy" id="559131"/>
    <lineage>
        <taxon>Eukaryota</taxon>
        <taxon>Metazoa</taxon>
        <taxon>Ecdysozoa</taxon>
        <taxon>Arthropoda</taxon>
        <taxon>Hexapoda</taxon>
        <taxon>Insecta</taxon>
        <taxon>Pterygota</taxon>
        <taxon>Neoptera</taxon>
        <taxon>Endopterygota</taxon>
        <taxon>Coleoptera</taxon>
        <taxon>Polyphaga</taxon>
        <taxon>Cucujiformia</taxon>
        <taxon>Coccinelloidea</taxon>
        <taxon>Coccinellidae</taxon>
        <taxon>Scymninae</taxon>
        <taxon>Scymnini</taxon>
        <taxon>Cryptolaemus</taxon>
    </lineage>
</organism>
<sequence length="151" mass="17141">MITNQVSKLSRNIGDSREQTGCYPCSSLVLLSTDSGEVINLISSLKNTKSVGLDGIPVKIFKIVTDEMLPVLAYLISLTFYSGVYPDKLKMANVSLWGIRDLYLYSVTLARYLKELFTTELPFFLRHTGYFQNTKTALERVGLRQELYIRL</sequence>
<evidence type="ECO:0000313" key="2">
    <source>
        <dbReference type="Proteomes" id="UP001516400"/>
    </source>
</evidence>
<gene>
    <name evidence="1" type="ORF">HHI36_017246</name>
</gene>
<reference evidence="1 2" key="1">
    <citation type="journal article" date="2021" name="BMC Biol.">
        <title>Horizontally acquired antibacterial genes associated with adaptive radiation of ladybird beetles.</title>
        <authorList>
            <person name="Li H.S."/>
            <person name="Tang X.F."/>
            <person name="Huang Y.H."/>
            <person name="Xu Z.Y."/>
            <person name="Chen M.L."/>
            <person name="Du X.Y."/>
            <person name="Qiu B.Y."/>
            <person name="Chen P.T."/>
            <person name="Zhang W."/>
            <person name="Slipinski A."/>
            <person name="Escalona H.E."/>
            <person name="Waterhouse R.M."/>
            <person name="Zwick A."/>
            <person name="Pang H."/>
        </authorList>
    </citation>
    <scope>NUCLEOTIDE SEQUENCE [LARGE SCALE GENOMIC DNA]</scope>
    <source>
        <strain evidence="1">SYSU2018</strain>
    </source>
</reference>
<name>A0ABD2NM02_9CUCU</name>
<keyword evidence="2" id="KW-1185">Reference proteome</keyword>
<dbReference type="AlphaFoldDB" id="A0ABD2NM02"/>
<dbReference type="Proteomes" id="UP001516400">
    <property type="component" value="Unassembled WGS sequence"/>
</dbReference>
<accession>A0ABD2NM02</accession>
<evidence type="ECO:0000313" key="1">
    <source>
        <dbReference type="EMBL" id="KAL3279738.1"/>
    </source>
</evidence>
<protein>
    <submittedName>
        <fullName evidence="1">Uncharacterized protein</fullName>
    </submittedName>
</protein>